<feature type="transmembrane region" description="Helical" evidence="2">
    <location>
        <begin position="545"/>
        <end position="568"/>
    </location>
</feature>
<protein>
    <submittedName>
        <fullName evidence="3">Uncharacterized protein</fullName>
    </submittedName>
</protein>
<feature type="transmembrane region" description="Helical" evidence="2">
    <location>
        <begin position="221"/>
        <end position="240"/>
    </location>
</feature>
<proteinExistence type="predicted"/>
<feature type="transmembrane region" description="Helical" evidence="2">
    <location>
        <begin position="119"/>
        <end position="140"/>
    </location>
</feature>
<feature type="region of interest" description="Disordered" evidence="1">
    <location>
        <begin position="447"/>
        <end position="468"/>
    </location>
</feature>
<keyword evidence="2" id="KW-1133">Transmembrane helix</keyword>
<reference evidence="3" key="1">
    <citation type="submission" date="2021-01" db="EMBL/GenBank/DDBJ databases">
        <authorList>
            <person name="Corre E."/>
            <person name="Pelletier E."/>
            <person name="Niang G."/>
            <person name="Scheremetjew M."/>
            <person name="Finn R."/>
            <person name="Kale V."/>
            <person name="Holt S."/>
            <person name="Cochrane G."/>
            <person name="Meng A."/>
            <person name="Brown T."/>
            <person name="Cohen L."/>
        </authorList>
    </citation>
    <scope>NUCLEOTIDE SEQUENCE</scope>
    <source>
        <strain evidence="3">GSBS06</strain>
    </source>
</reference>
<sequence>MTINKMANNSSDVLNISRRCFLYNPDDEGSTWGHCCEELSIVPKPWWVVFVLSLPIEAVLAGADVRATKAMYAKKKSHTALIFVVYNLLSLSLLSYEYFVSNTCDTNSVKGAFECYQGLIFMFYNSTAALATLTLWMMIIMRKYYIYMYWAARQVIWIDAFWNRYDSALKAEGNESNLFKNWTEVSKDTGLYWYNKLLMTITLIFGGLTHVLPLFFVYPYIMFSLVFAMVYSHSLRLAYLSQQSIKEKRNPPTQSRKNFKSVFLSIFVFYPVALLVTLVSIFLFVLKPILLALGFLVNLFKSCSTVVKVCIHSVCEQPVQKYHHEAADYGGNLPVSGFMSGSGGLHSRTSSVIQGTTPPAYKNVINAKNLNLNRDNIEELQDDIDDILGGTFEDFEELGDELVNRVLDKGRVLNNVHGTDDMMKDAGEINEVMTGEKEFEKMYDDLKEDSEVQTDSTPENVPELSEAEANPISYEKKSDHDQPYLSPVKQAESSCFFPTFDCFYCCRLCWEFCNAVKPRKVKGKVFTYMKDILRNLAMYDPDGRLIMVAASTTFLCFTLSANYALLFYSNAPYERIPVIDSNARTTAIYFECTTSNFKTFNAFGLVDFLGLALTGAGALLSFGEFLVSL</sequence>
<feature type="transmembrane region" description="Helical" evidence="2">
    <location>
        <begin position="79"/>
        <end position="99"/>
    </location>
</feature>
<feature type="transmembrane region" description="Helical" evidence="2">
    <location>
        <begin position="197"/>
        <end position="215"/>
    </location>
</feature>
<name>A0A7S3LJY7_9STRA</name>
<feature type="transmembrane region" description="Helical" evidence="2">
    <location>
        <begin position="261"/>
        <end position="283"/>
    </location>
</feature>
<organism evidence="3">
    <name type="scientific">Aplanochytrium stocchinoi</name>
    <dbReference type="NCBI Taxonomy" id="215587"/>
    <lineage>
        <taxon>Eukaryota</taxon>
        <taxon>Sar</taxon>
        <taxon>Stramenopiles</taxon>
        <taxon>Bigyra</taxon>
        <taxon>Labyrinthulomycetes</taxon>
        <taxon>Thraustochytrida</taxon>
        <taxon>Thraustochytriidae</taxon>
        <taxon>Aplanochytrium</taxon>
    </lineage>
</organism>
<dbReference type="AlphaFoldDB" id="A0A7S3LJY7"/>
<evidence type="ECO:0000256" key="1">
    <source>
        <dbReference type="SAM" id="MobiDB-lite"/>
    </source>
</evidence>
<gene>
    <name evidence="3" type="ORF">ASTO00021_LOCUS2816</name>
</gene>
<accession>A0A7S3LJY7</accession>
<evidence type="ECO:0000256" key="2">
    <source>
        <dbReference type="SAM" id="Phobius"/>
    </source>
</evidence>
<dbReference type="EMBL" id="HBIN01004042">
    <property type="protein sequence ID" value="CAE0432490.1"/>
    <property type="molecule type" value="Transcribed_RNA"/>
</dbReference>
<evidence type="ECO:0000313" key="3">
    <source>
        <dbReference type="EMBL" id="CAE0432490.1"/>
    </source>
</evidence>
<feature type="transmembrane region" description="Helical" evidence="2">
    <location>
        <begin position="608"/>
        <end position="627"/>
    </location>
</feature>
<keyword evidence="2" id="KW-0812">Transmembrane</keyword>
<keyword evidence="2" id="KW-0472">Membrane</keyword>